<dbReference type="Gene3D" id="1.10.10.60">
    <property type="entry name" value="Homeodomain-like"/>
    <property type="match status" value="2"/>
</dbReference>
<evidence type="ECO:0000313" key="6">
    <source>
        <dbReference type="EMBL" id="SFF97160.1"/>
    </source>
</evidence>
<dbReference type="InterPro" id="IPR009057">
    <property type="entry name" value="Homeodomain-like_sf"/>
</dbReference>
<dbReference type="PANTHER" id="PTHR43280">
    <property type="entry name" value="ARAC-FAMILY TRANSCRIPTIONAL REGULATOR"/>
    <property type="match status" value="1"/>
</dbReference>
<dbReference type="PANTHER" id="PTHR43280:SF28">
    <property type="entry name" value="HTH-TYPE TRANSCRIPTIONAL ACTIVATOR RHAS"/>
    <property type="match status" value="1"/>
</dbReference>
<keyword evidence="3" id="KW-0804">Transcription</keyword>
<dbReference type="SMART" id="SM00342">
    <property type="entry name" value="HTH_ARAC"/>
    <property type="match status" value="1"/>
</dbReference>
<dbReference type="InterPro" id="IPR018062">
    <property type="entry name" value="HTH_AraC-typ_CS"/>
</dbReference>
<reference evidence="5 8" key="2">
    <citation type="submission" date="2018-03" db="EMBL/GenBank/DDBJ databases">
        <title>The uncultured portion of the human microbiome is neutrally assembled.</title>
        <authorList>
            <person name="Jeraldo P."/>
            <person name="Boardman L."/>
            <person name="White B.A."/>
            <person name="Nelson H."/>
            <person name="Goldenfeld N."/>
            <person name="Chia N."/>
        </authorList>
    </citation>
    <scope>NUCLEOTIDE SEQUENCE [LARGE SCALE GENOMIC DNA]</scope>
    <source>
        <strain evidence="5">CIM:MAG 903</strain>
    </source>
</reference>
<evidence type="ECO:0000259" key="4">
    <source>
        <dbReference type="PROSITE" id="PS01124"/>
    </source>
</evidence>
<dbReference type="GO" id="GO:0043565">
    <property type="term" value="F:sequence-specific DNA binding"/>
    <property type="evidence" value="ECO:0007669"/>
    <property type="project" value="InterPro"/>
</dbReference>
<keyword evidence="1" id="KW-0805">Transcription regulation</keyword>
<evidence type="ECO:0000256" key="2">
    <source>
        <dbReference type="ARBA" id="ARBA00023125"/>
    </source>
</evidence>
<dbReference type="GeneID" id="90545598"/>
<dbReference type="Proteomes" id="UP000182135">
    <property type="component" value="Unassembled WGS sequence"/>
</dbReference>
<dbReference type="eggNOG" id="COG2207">
    <property type="taxonomic scope" value="Bacteria"/>
</dbReference>
<evidence type="ECO:0000313" key="5">
    <source>
        <dbReference type="EMBL" id="PWL55543.1"/>
    </source>
</evidence>
<dbReference type="PROSITE" id="PS00041">
    <property type="entry name" value="HTH_ARAC_FAMILY_1"/>
    <property type="match status" value="1"/>
</dbReference>
<dbReference type="EMBL" id="FOOE01000018">
    <property type="protein sequence ID" value="SFF97160.1"/>
    <property type="molecule type" value="Genomic_DNA"/>
</dbReference>
<evidence type="ECO:0000313" key="7">
    <source>
        <dbReference type="Proteomes" id="UP000182135"/>
    </source>
</evidence>
<dbReference type="PROSITE" id="PS01124">
    <property type="entry name" value="HTH_ARAC_FAMILY_2"/>
    <property type="match status" value="1"/>
</dbReference>
<sequence>MCSINYVCKLFNTCTNIPIKAFDKNYNQLGESGHTKDSLEILKNIHLKDRLLTCTFHSNSYVICHKNNIIIPLIRLDTPSKDNIYFAIGPFYVDLAIPKYNIPLRSRDCISYLTQFILLIFEKNFLTSSNGVNYSIYVIDTIDYIHQNYSSNLNVDTICRHIKISKNYLCNIFKKETGDSIIMFLNKYRIEKSKNFLKDRSYSILNVAISVGFKDQSYFCRTFKKYTGISPSEYRNQFLS</sequence>
<evidence type="ECO:0000313" key="8">
    <source>
        <dbReference type="Proteomes" id="UP000246114"/>
    </source>
</evidence>
<organism evidence="6 7">
    <name type="scientific">Clostridium cadaveris</name>
    <dbReference type="NCBI Taxonomy" id="1529"/>
    <lineage>
        <taxon>Bacteria</taxon>
        <taxon>Bacillati</taxon>
        <taxon>Bacillota</taxon>
        <taxon>Clostridia</taxon>
        <taxon>Eubacteriales</taxon>
        <taxon>Clostridiaceae</taxon>
        <taxon>Clostridium</taxon>
    </lineage>
</organism>
<dbReference type="AlphaFoldDB" id="A0A1I2N240"/>
<dbReference type="RefSeq" id="WP_051196280.1">
    <property type="nucleotide sequence ID" value="NZ_BAAACD010000026.1"/>
</dbReference>
<evidence type="ECO:0000256" key="1">
    <source>
        <dbReference type="ARBA" id="ARBA00023015"/>
    </source>
</evidence>
<dbReference type="GO" id="GO:0003700">
    <property type="term" value="F:DNA-binding transcription factor activity"/>
    <property type="evidence" value="ECO:0007669"/>
    <property type="project" value="InterPro"/>
</dbReference>
<dbReference type="OrthoDB" id="1677563at2"/>
<keyword evidence="7" id="KW-1185">Reference proteome</keyword>
<protein>
    <submittedName>
        <fullName evidence="5">AraC family transcriptional regulator</fullName>
    </submittedName>
    <submittedName>
        <fullName evidence="6">Transcriptional regulator, AraC family</fullName>
    </submittedName>
</protein>
<reference evidence="6 7" key="1">
    <citation type="submission" date="2016-10" db="EMBL/GenBank/DDBJ databases">
        <authorList>
            <person name="de Groot N.N."/>
        </authorList>
    </citation>
    <scope>NUCLEOTIDE SEQUENCE [LARGE SCALE GENOMIC DNA]</scope>
    <source>
        <strain evidence="6 7">NLAE-zl-G419</strain>
    </source>
</reference>
<name>A0A1I2N240_9CLOT</name>
<dbReference type="SUPFAM" id="SSF46689">
    <property type="entry name" value="Homeodomain-like"/>
    <property type="match status" value="2"/>
</dbReference>
<evidence type="ECO:0000256" key="3">
    <source>
        <dbReference type="ARBA" id="ARBA00023163"/>
    </source>
</evidence>
<dbReference type="STRING" id="1529.SAMN04487885_11818"/>
<proteinExistence type="predicted"/>
<keyword evidence="2" id="KW-0238">DNA-binding</keyword>
<dbReference type="EMBL" id="QAMZ01000005">
    <property type="protein sequence ID" value="PWL55543.1"/>
    <property type="molecule type" value="Genomic_DNA"/>
</dbReference>
<dbReference type="Pfam" id="PF12833">
    <property type="entry name" value="HTH_18"/>
    <property type="match status" value="1"/>
</dbReference>
<dbReference type="Proteomes" id="UP000246114">
    <property type="component" value="Unassembled WGS sequence"/>
</dbReference>
<dbReference type="InterPro" id="IPR018060">
    <property type="entry name" value="HTH_AraC"/>
</dbReference>
<feature type="domain" description="HTH araC/xylS-type" evidence="4">
    <location>
        <begin position="139"/>
        <end position="237"/>
    </location>
</feature>
<dbReference type="InterPro" id="IPR020449">
    <property type="entry name" value="Tscrpt_reg_AraC-type_HTH"/>
</dbReference>
<accession>A0A1I2N240</accession>
<dbReference type="PRINTS" id="PR00032">
    <property type="entry name" value="HTHARAC"/>
</dbReference>
<gene>
    <name evidence="5" type="ORF">DBY38_01025</name>
    <name evidence="6" type="ORF">SAMN04487885_11818</name>
</gene>